<dbReference type="EMBL" id="JAHLJV010000054">
    <property type="protein sequence ID" value="KAK1580541.1"/>
    <property type="molecule type" value="Genomic_DNA"/>
</dbReference>
<dbReference type="AlphaFoldDB" id="A0AAD8PU00"/>
<evidence type="ECO:0000313" key="1">
    <source>
        <dbReference type="EMBL" id="KAK1580541.1"/>
    </source>
</evidence>
<organism evidence="1 2">
    <name type="scientific">Colletotrichum navitas</name>
    <dbReference type="NCBI Taxonomy" id="681940"/>
    <lineage>
        <taxon>Eukaryota</taxon>
        <taxon>Fungi</taxon>
        <taxon>Dikarya</taxon>
        <taxon>Ascomycota</taxon>
        <taxon>Pezizomycotina</taxon>
        <taxon>Sordariomycetes</taxon>
        <taxon>Hypocreomycetidae</taxon>
        <taxon>Glomerellales</taxon>
        <taxon>Glomerellaceae</taxon>
        <taxon>Colletotrichum</taxon>
        <taxon>Colletotrichum graminicola species complex</taxon>
    </lineage>
</organism>
<dbReference type="RefSeq" id="XP_060411578.1">
    <property type="nucleotide sequence ID" value="XM_060558405.1"/>
</dbReference>
<dbReference type="Proteomes" id="UP001230504">
    <property type="component" value="Unassembled WGS sequence"/>
</dbReference>
<name>A0AAD8PU00_9PEZI</name>
<keyword evidence="2" id="KW-1185">Reference proteome</keyword>
<gene>
    <name evidence="1" type="ORF">LY79DRAFT_561424</name>
</gene>
<reference evidence="1" key="1">
    <citation type="submission" date="2021-06" db="EMBL/GenBank/DDBJ databases">
        <title>Comparative genomics, transcriptomics and evolutionary studies reveal genomic signatures of adaptation to plant cell wall in hemibiotrophic fungi.</title>
        <authorList>
            <consortium name="DOE Joint Genome Institute"/>
            <person name="Baroncelli R."/>
            <person name="Diaz J.F."/>
            <person name="Benocci T."/>
            <person name="Peng M."/>
            <person name="Battaglia E."/>
            <person name="Haridas S."/>
            <person name="Andreopoulos W."/>
            <person name="Labutti K."/>
            <person name="Pangilinan J."/>
            <person name="Floch G.L."/>
            <person name="Makela M.R."/>
            <person name="Henrissat B."/>
            <person name="Grigoriev I.V."/>
            <person name="Crouch J.A."/>
            <person name="De Vries R.P."/>
            <person name="Sukno S.A."/>
            <person name="Thon M.R."/>
        </authorList>
    </citation>
    <scope>NUCLEOTIDE SEQUENCE</scope>
    <source>
        <strain evidence="1">CBS 125086</strain>
    </source>
</reference>
<comment type="caution">
    <text evidence="1">The sequence shown here is derived from an EMBL/GenBank/DDBJ whole genome shotgun (WGS) entry which is preliminary data.</text>
</comment>
<accession>A0AAD8PU00</accession>
<protein>
    <submittedName>
        <fullName evidence="1">Uncharacterized protein</fullName>
    </submittedName>
</protein>
<dbReference type="GeneID" id="85442645"/>
<proteinExistence type="predicted"/>
<sequence>MRLPNHTQVAFLKYRCALLWSQSLTLISSTARGLYGIGKPWSRLNTTALAPFRLNKFLICGTQYSVVSYGRLDPDWSRLDSIAAFLLQLFKQATGGDGGLPCPLLPFYRHDSDPYSLSQETCIHFLLPRYCLGSHLPGLAMVAPASMFLFLSDPTFDPHILIRLQTSNIGMRDRQ</sequence>
<evidence type="ECO:0000313" key="2">
    <source>
        <dbReference type="Proteomes" id="UP001230504"/>
    </source>
</evidence>